<evidence type="ECO:0000256" key="15">
    <source>
        <dbReference type="ARBA" id="ARBA00047082"/>
    </source>
</evidence>
<evidence type="ECO:0000256" key="2">
    <source>
        <dbReference type="ARBA" id="ARBA00010237"/>
    </source>
</evidence>
<evidence type="ECO:0000256" key="5">
    <source>
        <dbReference type="ARBA" id="ARBA00022664"/>
    </source>
</evidence>
<dbReference type="AlphaFoldDB" id="A0A2S6C0B0"/>
<proteinExistence type="inferred from homology"/>
<comment type="subunit">
    <text evidence="15">Heterodimer. The mRNA-capping enzyme is composed of two separate chains alpha and beta, respectively a mRNA guanylyltransferase and an mRNA 5'-triphosphate monophosphatase.</text>
</comment>
<keyword evidence="11 16" id="KW-0539">Nucleus</keyword>
<keyword evidence="8 16" id="KW-0547">Nucleotide-binding</keyword>
<comment type="function">
    <text evidence="16">Second step of mRNA capping. Transfer of the GMP moiety of GTP to the 5'-end of RNA via an enzyme-GMP covalent reaction intermediate.</text>
</comment>
<protein>
    <recommendedName>
        <fullName evidence="4 16">mRNA-capping enzyme subunit alpha</fullName>
        <ecNumber evidence="3 16">2.7.7.50</ecNumber>
    </recommendedName>
    <alternativeName>
        <fullName evidence="12 16">GTP--RNA guanylyltransferase</fullName>
    </alternativeName>
    <alternativeName>
        <fullName evidence="13 16">mRNA guanylyltransferase</fullName>
    </alternativeName>
</protein>
<dbReference type="InterPro" id="IPR017075">
    <property type="entry name" value="mRNA_cap_enzyme_alpha"/>
</dbReference>
<dbReference type="PANTHER" id="PTHR10367:SF17">
    <property type="entry name" value="MRNA-CAPPING ENZYME"/>
    <property type="match status" value="1"/>
</dbReference>
<dbReference type="Gene3D" id="3.30.470.30">
    <property type="entry name" value="DNA ligase/mRNA capping enzyme"/>
    <property type="match status" value="1"/>
</dbReference>
<evidence type="ECO:0000256" key="16">
    <source>
        <dbReference type="PIRNR" id="PIRNR036959"/>
    </source>
</evidence>
<comment type="subcellular location">
    <subcellularLocation>
        <location evidence="1 16">Nucleus</location>
    </subcellularLocation>
</comment>
<dbReference type="Gene3D" id="2.40.50.140">
    <property type="entry name" value="Nucleic acid-binding proteins"/>
    <property type="match status" value="1"/>
</dbReference>
<dbReference type="SUPFAM" id="SSF56091">
    <property type="entry name" value="DNA ligase/mRNA capping enzyme, catalytic domain"/>
    <property type="match status" value="1"/>
</dbReference>
<evidence type="ECO:0000256" key="18">
    <source>
        <dbReference type="SAM" id="MobiDB-lite"/>
    </source>
</evidence>
<feature type="domain" description="mRNA capping enzyme adenylation" evidence="19">
    <location>
        <begin position="41"/>
        <end position="245"/>
    </location>
</feature>
<evidence type="ECO:0000256" key="17">
    <source>
        <dbReference type="PIRSR" id="PIRSR036959-1"/>
    </source>
</evidence>
<evidence type="ECO:0000259" key="20">
    <source>
        <dbReference type="Pfam" id="PF03919"/>
    </source>
</evidence>
<dbReference type="OrthoDB" id="200924at2759"/>
<dbReference type="InterPro" id="IPR012340">
    <property type="entry name" value="NA-bd_OB-fold"/>
</dbReference>
<dbReference type="GO" id="GO:0031533">
    <property type="term" value="C:mRNA capping enzyme complex"/>
    <property type="evidence" value="ECO:0007669"/>
    <property type="project" value="InterPro"/>
</dbReference>
<dbReference type="EC" id="2.7.7.50" evidence="3 16"/>
<comment type="caution">
    <text evidence="21">The sequence shown here is derived from an EMBL/GenBank/DDBJ whole genome shotgun (WGS) entry which is preliminary data.</text>
</comment>
<feature type="region of interest" description="Disordered" evidence="18">
    <location>
        <begin position="383"/>
        <end position="429"/>
    </location>
</feature>
<dbReference type="GO" id="GO:0006370">
    <property type="term" value="P:7-methylguanosine mRNA capping"/>
    <property type="evidence" value="ECO:0007669"/>
    <property type="project" value="UniProtKB-KW"/>
</dbReference>
<evidence type="ECO:0000256" key="10">
    <source>
        <dbReference type="ARBA" id="ARBA00023134"/>
    </source>
</evidence>
<feature type="domain" description="mRNA capping enzyme C-terminal" evidence="20">
    <location>
        <begin position="249"/>
        <end position="373"/>
    </location>
</feature>
<dbReference type="STRING" id="357750.A0A2S6C0B0"/>
<dbReference type="EMBL" id="PNEN01001586">
    <property type="protein sequence ID" value="PPJ53165.1"/>
    <property type="molecule type" value="Genomic_DNA"/>
</dbReference>
<dbReference type="InterPro" id="IPR001339">
    <property type="entry name" value="mRNA_cap_enzyme_adenylation"/>
</dbReference>
<evidence type="ECO:0000256" key="1">
    <source>
        <dbReference type="ARBA" id="ARBA00004123"/>
    </source>
</evidence>
<keyword evidence="22" id="KW-1185">Reference proteome</keyword>
<dbReference type="InterPro" id="IPR013846">
    <property type="entry name" value="mRNA_cap_enzyme_C"/>
</dbReference>
<evidence type="ECO:0000256" key="7">
    <source>
        <dbReference type="ARBA" id="ARBA00022695"/>
    </source>
</evidence>
<keyword evidence="5 16" id="KW-0507">mRNA processing</keyword>
<reference evidence="22" key="1">
    <citation type="journal article" date="2017" name="bioRxiv">
        <title>Conservation of a gene cluster reveals novel cercosporin biosynthetic mechanisms and extends production to the genus Colletotrichum.</title>
        <authorList>
            <person name="de Jonge R."/>
            <person name="Ebert M.K."/>
            <person name="Huitt-Roehl C.R."/>
            <person name="Pal P."/>
            <person name="Suttle J.C."/>
            <person name="Spanner R.E."/>
            <person name="Neubauer J.D."/>
            <person name="Jurick W.M.II."/>
            <person name="Stott K.A."/>
            <person name="Secor G.A."/>
            <person name="Thomma B.P.H.J."/>
            <person name="Van de Peer Y."/>
            <person name="Townsend C.A."/>
            <person name="Bolton M.D."/>
        </authorList>
    </citation>
    <scope>NUCLEOTIDE SEQUENCE [LARGE SCALE GENOMIC DNA]</scope>
    <source>
        <strain evidence="22">CBS538.71</strain>
    </source>
</reference>
<dbReference type="GO" id="GO:0005525">
    <property type="term" value="F:GTP binding"/>
    <property type="evidence" value="ECO:0007669"/>
    <property type="project" value="UniProtKB-KW"/>
</dbReference>
<keyword evidence="6 16" id="KW-0808">Transferase</keyword>
<keyword evidence="7 16" id="KW-0548">Nucleotidyltransferase</keyword>
<dbReference type="PIRSF" id="PIRSF036959">
    <property type="entry name" value="mRNA_cap_alpha"/>
    <property type="match status" value="1"/>
</dbReference>
<feature type="active site" description="N6-GMP-lysine intermediate" evidence="17">
    <location>
        <position position="63"/>
    </location>
</feature>
<keyword evidence="10 16" id="KW-0342">GTP-binding</keyword>
<evidence type="ECO:0000259" key="19">
    <source>
        <dbReference type="Pfam" id="PF01331"/>
    </source>
</evidence>
<keyword evidence="9 16" id="KW-0506">mRNA capping</keyword>
<dbReference type="GO" id="GO:0004484">
    <property type="term" value="F:mRNA guanylyltransferase activity"/>
    <property type="evidence" value="ECO:0007669"/>
    <property type="project" value="UniProtKB-EC"/>
</dbReference>
<dbReference type="InterPro" id="IPR051029">
    <property type="entry name" value="mRNA_Capping_Enz/RNA_Phosphat"/>
</dbReference>
<evidence type="ECO:0000256" key="6">
    <source>
        <dbReference type="ARBA" id="ARBA00022679"/>
    </source>
</evidence>
<feature type="compositionally biased region" description="Acidic residues" evidence="18">
    <location>
        <begin position="419"/>
        <end position="429"/>
    </location>
</feature>
<organism evidence="21 22">
    <name type="scientific">Cercospora berteroae</name>
    <dbReference type="NCBI Taxonomy" id="357750"/>
    <lineage>
        <taxon>Eukaryota</taxon>
        <taxon>Fungi</taxon>
        <taxon>Dikarya</taxon>
        <taxon>Ascomycota</taxon>
        <taxon>Pezizomycotina</taxon>
        <taxon>Dothideomycetes</taxon>
        <taxon>Dothideomycetidae</taxon>
        <taxon>Mycosphaerellales</taxon>
        <taxon>Mycosphaerellaceae</taxon>
        <taxon>Cercospora</taxon>
    </lineage>
</organism>
<sequence>MAISLDKVPNLVKLPREDAQFHRDTVADLLSRRDTKFPGAQPVSFARRHLKELERADYFLAEKTDGVRLLLFLTQTHGPDGRPQEAQFLIDRKNDYYYVETGYLHIPLPKPPKGYDLHSWHVNTLLDGELVQQRFPNGHKQLTYIIFDILVLRGQCITDRDFGNRVGKILDGVLGAYKLFGKDYPEDIKAQPFQLTAKKPSFSYAAPEMFKEILPRLPHGNDGLIFTCKDTPYVTGTDQHILKWKPPHENTIDFKLQIGAFPMEEDDEGQYEDFDQIPEIELLVFHGGNNNYQTFAPLHVTEKEWEAMKAQGEQFDHRIIECWREKETGHWRPKIDEDGTPRFRDDKEHANHISVVESVLQSIEDAVTEQDLIDSYTAVRTAWKQREEAARARAHQQQQQQQQAQASARPHKPEPAAREEEDDGPTYVD</sequence>
<evidence type="ECO:0000256" key="8">
    <source>
        <dbReference type="ARBA" id="ARBA00022741"/>
    </source>
</evidence>
<feature type="compositionally biased region" description="Low complexity" evidence="18">
    <location>
        <begin position="395"/>
        <end position="408"/>
    </location>
</feature>
<dbReference type="Proteomes" id="UP000237631">
    <property type="component" value="Unassembled WGS sequence"/>
</dbReference>
<dbReference type="Pfam" id="PF01331">
    <property type="entry name" value="mRNA_cap_enzyme"/>
    <property type="match status" value="1"/>
</dbReference>
<evidence type="ECO:0000256" key="9">
    <source>
        <dbReference type="ARBA" id="ARBA00023042"/>
    </source>
</evidence>
<evidence type="ECO:0000313" key="22">
    <source>
        <dbReference type="Proteomes" id="UP000237631"/>
    </source>
</evidence>
<dbReference type="PANTHER" id="PTHR10367">
    <property type="entry name" value="MRNA-CAPPING ENZYME"/>
    <property type="match status" value="1"/>
</dbReference>
<gene>
    <name evidence="21" type="ORF">CBER1_11853</name>
</gene>
<evidence type="ECO:0000256" key="14">
    <source>
        <dbReference type="ARBA" id="ARBA00044624"/>
    </source>
</evidence>
<dbReference type="SUPFAM" id="SSF50249">
    <property type="entry name" value="Nucleic acid-binding proteins"/>
    <property type="match status" value="1"/>
</dbReference>
<name>A0A2S6C0B0_9PEZI</name>
<evidence type="ECO:0000256" key="11">
    <source>
        <dbReference type="ARBA" id="ARBA00023242"/>
    </source>
</evidence>
<dbReference type="Pfam" id="PF03919">
    <property type="entry name" value="mRNA_cap_C"/>
    <property type="match status" value="1"/>
</dbReference>
<evidence type="ECO:0000256" key="13">
    <source>
        <dbReference type="ARBA" id="ARBA00030702"/>
    </source>
</evidence>
<dbReference type="CDD" id="cd07895">
    <property type="entry name" value="Adenylation_mRNA_capping"/>
    <property type="match status" value="1"/>
</dbReference>
<accession>A0A2S6C0B0</accession>
<evidence type="ECO:0000313" key="21">
    <source>
        <dbReference type="EMBL" id="PPJ53165.1"/>
    </source>
</evidence>
<evidence type="ECO:0000256" key="12">
    <source>
        <dbReference type="ARBA" id="ARBA00029909"/>
    </source>
</evidence>
<evidence type="ECO:0000256" key="4">
    <source>
        <dbReference type="ARBA" id="ARBA00019171"/>
    </source>
</evidence>
<comment type="catalytic activity">
    <reaction evidence="14">
        <text>a 5'-end diphospho-ribonucleoside in mRNA + GTP + H(+) = a 5'-end (5'-triphosphoguanosine)-ribonucleoside in mRNA + diphosphate</text>
        <dbReference type="Rhea" id="RHEA:67012"/>
        <dbReference type="Rhea" id="RHEA-COMP:17165"/>
        <dbReference type="Rhea" id="RHEA-COMP:17166"/>
        <dbReference type="ChEBI" id="CHEBI:15378"/>
        <dbReference type="ChEBI" id="CHEBI:33019"/>
        <dbReference type="ChEBI" id="CHEBI:37565"/>
        <dbReference type="ChEBI" id="CHEBI:167616"/>
        <dbReference type="ChEBI" id="CHEBI:167617"/>
        <dbReference type="EC" id="2.7.7.50"/>
    </reaction>
    <physiologicalReaction direction="left-to-right" evidence="14">
        <dbReference type="Rhea" id="RHEA:67013"/>
    </physiologicalReaction>
</comment>
<comment type="similarity">
    <text evidence="2 16">Belongs to the eukaryotic GTase family.</text>
</comment>
<dbReference type="GO" id="GO:0005524">
    <property type="term" value="F:ATP binding"/>
    <property type="evidence" value="ECO:0007669"/>
    <property type="project" value="InterPro"/>
</dbReference>
<evidence type="ECO:0000256" key="3">
    <source>
        <dbReference type="ARBA" id="ARBA00012475"/>
    </source>
</evidence>